<reference evidence="1 2" key="1">
    <citation type="journal article" date="2013" name="J. Virol.">
        <title>Insights into head-tailed viruses infecting extremely halophilic archaea.</title>
        <authorList>
            <person name="Pietila M.K."/>
            <person name="Laurinmaki P."/>
            <person name="Russell D.A."/>
            <person name="Ko C.C."/>
            <person name="Jacobs-Sera D."/>
            <person name="Butcher S.J."/>
            <person name="Bamford D.H."/>
            <person name="Hendrix R.W."/>
        </authorList>
    </citation>
    <scope>NUCLEOTIDE SEQUENCE [LARGE SCALE GENOMIC DNA]</scope>
</reference>
<accession>L7TNX2</accession>
<protein>
    <submittedName>
        <fullName evidence="1">Uncharacterized protein</fullName>
    </submittedName>
</protein>
<dbReference type="KEGG" id="vg:14477414"/>
<dbReference type="Proteomes" id="UP000011137">
    <property type="component" value="Segment"/>
</dbReference>
<name>L7TNX2_9CAUD</name>
<gene>
    <name evidence="1" type="primary">174</name>
    <name evidence="1" type="ORF">HVTV1_174</name>
</gene>
<sequence length="43" mass="5210">MLFVSPHVSINGVHRSMNRAINRYIENNTNGYDERMRHHRTER</sequence>
<dbReference type="RefSeq" id="YP_007379079.1">
    <property type="nucleotide sequence ID" value="NC_020158.1"/>
</dbReference>
<dbReference type="EMBL" id="KC117377">
    <property type="protein sequence ID" value="AGC34542.1"/>
    <property type="molecule type" value="Genomic_DNA"/>
</dbReference>
<evidence type="ECO:0000313" key="1">
    <source>
        <dbReference type="EMBL" id="AGC34542.1"/>
    </source>
</evidence>
<proteinExistence type="predicted"/>
<evidence type="ECO:0000313" key="2">
    <source>
        <dbReference type="Proteomes" id="UP000011137"/>
    </source>
</evidence>
<organism evidence="1 2">
    <name type="scientific">Haloarcula vallismortis tailed virus 1</name>
    <dbReference type="NCBI Taxonomy" id="1262528"/>
    <lineage>
        <taxon>Viruses</taxon>
        <taxon>Duplodnaviria</taxon>
        <taxon>Heunggongvirae</taxon>
        <taxon>Uroviricota</taxon>
        <taxon>Caudoviricetes</taxon>
        <taxon>Thumleimavirales</taxon>
        <taxon>Druskaviridae</taxon>
        <taxon>Tredecimvirus</taxon>
        <taxon>Tredecimvirus thailandense</taxon>
        <taxon>Tredecimvirus HVTV1</taxon>
    </lineage>
</organism>
<keyword evidence="2" id="KW-1185">Reference proteome</keyword>
<dbReference type="GeneID" id="14477414"/>